<evidence type="ECO:0000256" key="11">
    <source>
        <dbReference type="SAM" id="MobiDB-lite"/>
    </source>
</evidence>
<dbReference type="AlphaFoldDB" id="A0A8J2NVB7"/>
<dbReference type="Pfam" id="PF20867">
    <property type="entry name" value="UVSSA_N"/>
    <property type="match status" value="1"/>
</dbReference>
<feature type="compositionally biased region" description="Acidic residues" evidence="11">
    <location>
        <begin position="341"/>
        <end position="355"/>
    </location>
</feature>
<evidence type="ECO:0000256" key="1">
    <source>
        <dbReference type="ARBA" id="ARBA00004286"/>
    </source>
</evidence>
<keyword evidence="3" id="KW-0158">Chromosome</keyword>
<sequence>MDQDTCRTISKIIVKLSTAGKTEVDPKGVKDLVHYAGKSEEYLKFTHEKLLKQLKKKHSEIRLGVFLIIEAFFKKSAFYRELFLDEFRTILDLTVGSNSATSSLPPPLEAAELLKLRTLNAFHKWQEKFSKTHPRLPIAYNYIKSVLKIDFGDQLKLNLEEARAAQEQREHVERSKASHLEALQQDIQDHQEEISNLILEIRNCINLIIPKPEEFMGANEKLHSDKIADDIDMREHGFTAPISISIELSHRHRADIVVTEDNDAAIETLKGLYLRAKNRYCPMLTQWLRMARKCGDDEQLKTVVKMKEDLESEVARYGELNLIPSAYKASDLSNYECRNSDDDEDDDDDDEDFEDVPEKHGYEEFAIAPPVVPKHILSDAKRNHPHPSATTTSTATSWNIIQPLKSDELHDPTYGMKPPLMKQLLSVSAASISAPKSEKAASQEVGDRKSKLLSIAPKLPFDVDLYHWEDTDLHAPSIEVADTGVHRFWQPLDREGETIENPDGVAALRTRKIEFSGTFVPIEWSCRAPLPSGNLCPRKDREKCPFHGRIIPRDENGNPTNEEDAIRLKVEREKTEQAKPPDWQDPKFLKDLQAEIGMDLTIRASKRGGKSFADKYPQLTDVRKLKDDPRKRLEKKIFNKKSLKRVATALDAANAKKFRDKFGDQFNYTG</sequence>
<protein>
    <recommendedName>
        <fullName evidence="12">UV-stimulated scaffold protein A C-terminal domain-containing protein</fullName>
    </recommendedName>
</protein>
<dbReference type="Pfam" id="PF09740">
    <property type="entry name" value="DUF2043"/>
    <property type="match status" value="1"/>
</dbReference>
<feature type="region of interest" description="Disordered" evidence="11">
    <location>
        <begin position="378"/>
        <end position="399"/>
    </location>
</feature>
<evidence type="ECO:0000313" key="13">
    <source>
        <dbReference type="EMBL" id="CAG7727803.1"/>
    </source>
</evidence>
<feature type="coiled-coil region" evidence="10">
    <location>
        <begin position="180"/>
        <end position="207"/>
    </location>
</feature>
<evidence type="ECO:0000259" key="12">
    <source>
        <dbReference type="Pfam" id="PF09740"/>
    </source>
</evidence>
<keyword evidence="7" id="KW-0862">Zinc</keyword>
<dbReference type="InterPro" id="IPR049431">
    <property type="entry name" value="UVSSA_C"/>
</dbReference>
<evidence type="ECO:0000256" key="6">
    <source>
        <dbReference type="ARBA" id="ARBA00022771"/>
    </source>
</evidence>
<keyword evidence="5" id="KW-0227">DNA damage</keyword>
<gene>
    <name evidence="13" type="ORF">AFUS01_LOCUS16629</name>
</gene>
<organism evidence="13 14">
    <name type="scientific">Allacma fusca</name>
    <dbReference type="NCBI Taxonomy" id="39272"/>
    <lineage>
        <taxon>Eukaryota</taxon>
        <taxon>Metazoa</taxon>
        <taxon>Ecdysozoa</taxon>
        <taxon>Arthropoda</taxon>
        <taxon>Hexapoda</taxon>
        <taxon>Collembola</taxon>
        <taxon>Symphypleona</taxon>
        <taxon>Sminthuridae</taxon>
        <taxon>Allacma</taxon>
    </lineage>
</organism>
<proteinExistence type="inferred from homology"/>
<dbReference type="GO" id="GO:0000993">
    <property type="term" value="F:RNA polymerase II complex binding"/>
    <property type="evidence" value="ECO:0007669"/>
    <property type="project" value="TreeGrafter"/>
</dbReference>
<evidence type="ECO:0000256" key="4">
    <source>
        <dbReference type="ARBA" id="ARBA00022723"/>
    </source>
</evidence>
<dbReference type="Proteomes" id="UP000708208">
    <property type="component" value="Unassembled WGS sequence"/>
</dbReference>
<evidence type="ECO:0000256" key="5">
    <source>
        <dbReference type="ARBA" id="ARBA00022763"/>
    </source>
</evidence>
<evidence type="ECO:0000256" key="7">
    <source>
        <dbReference type="ARBA" id="ARBA00022833"/>
    </source>
</evidence>
<dbReference type="InterPro" id="IPR018610">
    <property type="entry name" value="UVSSA"/>
</dbReference>
<keyword evidence="14" id="KW-1185">Reference proteome</keyword>
<comment type="similarity">
    <text evidence="2">Belongs to the UVSSA family.</text>
</comment>
<dbReference type="GO" id="GO:0006283">
    <property type="term" value="P:transcription-coupled nucleotide-excision repair"/>
    <property type="evidence" value="ECO:0007669"/>
    <property type="project" value="TreeGrafter"/>
</dbReference>
<dbReference type="PANTHER" id="PTHR28670">
    <property type="entry name" value="UV-STIMULATED SCAFFOLD PROTEIN A"/>
    <property type="match status" value="1"/>
</dbReference>
<keyword evidence="9" id="KW-0234">DNA repair</keyword>
<feature type="domain" description="UV-stimulated scaffold protein A C-terminal" evidence="12">
    <location>
        <begin position="456"/>
        <end position="562"/>
    </location>
</feature>
<dbReference type="EMBL" id="CAJVCH010154046">
    <property type="protein sequence ID" value="CAG7727803.1"/>
    <property type="molecule type" value="Genomic_DNA"/>
</dbReference>
<comment type="caution">
    <text evidence="13">The sequence shown here is derived from an EMBL/GenBank/DDBJ whole genome shotgun (WGS) entry which is preliminary data.</text>
</comment>
<dbReference type="GO" id="GO:0005694">
    <property type="term" value="C:chromosome"/>
    <property type="evidence" value="ECO:0007669"/>
    <property type="project" value="UniProtKB-SubCell"/>
</dbReference>
<evidence type="ECO:0000256" key="9">
    <source>
        <dbReference type="ARBA" id="ARBA00023204"/>
    </source>
</evidence>
<dbReference type="GO" id="GO:0009411">
    <property type="term" value="P:response to UV"/>
    <property type="evidence" value="ECO:0007669"/>
    <property type="project" value="InterPro"/>
</dbReference>
<dbReference type="GO" id="GO:0008270">
    <property type="term" value="F:zinc ion binding"/>
    <property type="evidence" value="ECO:0007669"/>
    <property type="project" value="UniProtKB-KW"/>
</dbReference>
<accession>A0A8J2NVB7</accession>
<evidence type="ECO:0000256" key="2">
    <source>
        <dbReference type="ARBA" id="ARBA00009240"/>
    </source>
</evidence>
<dbReference type="PANTHER" id="PTHR28670:SF1">
    <property type="entry name" value="UV-STIMULATED SCAFFOLD PROTEIN A"/>
    <property type="match status" value="1"/>
</dbReference>
<keyword evidence="6" id="KW-0863">Zinc-finger</keyword>
<evidence type="ECO:0000256" key="10">
    <source>
        <dbReference type="SAM" id="Coils"/>
    </source>
</evidence>
<comment type="subcellular location">
    <subcellularLocation>
        <location evidence="1">Chromosome</location>
    </subcellularLocation>
</comment>
<feature type="compositionally biased region" description="Low complexity" evidence="11">
    <location>
        <begin position="388"/>
        <end position="397"/>
    </location>
</feature>
<dbReference type="OrthoDB" id="5594015at2759"/>
<keyword evidence="8 10" id="KW-0175">Coiled coil</keyword>
<evidence type="ECO:0000256" key="8">
    <source>
        <dbReference type="ARBA" id="ARBA00023054"/>
    </source>
</evidence>
<reference evidence="13" key="1">
    <citation type="submission" date="2021-06" db="EMBL/GenBank/DDBJ databases">
        <authorList>
            <person name="Hodson N. C."/>
            <person name="Mongue J. A."/>
            <person name="Jaron S. K."/>
        </authorList>
    </citation>
    <scope>NUCLEOTIDE SEQUENCE</scope>
</reference>
<dbReference type="InterPro" id="IPR049408">
    <property type="entry name" value="UVSSA_N_a-solenoid_rpt"/>
</dbReference>
<keyword evidence="4" id="KW-0479">Metal-binding</keyword>
<name>A0A8J2NVB7_9HEXA</name>
<feature type="region of interest" description="Disordered" evidence="11">
    <location>
        <begin position="334"/>
        <end position="355"/>
    </location>
</feature>
<evidence type="ECO:0000313" key="14">
    <source>
        <dbReference type="Proteomes" id="UP000708208"/>
    </source>
</evidence>
<evidence type="ECO:0000256" key="3">
    <source>
        <dbReference type="ARBA" id="ARBA00022454"/>
    </source>
</evidence>